<comment type="caution">
    <text evidence="1">The sequence shown here is derived from an EMBL/GenBank/DDBJ whole genome shotgun (WGS) entry which is preliminary data.</text>
</comment>
<name>A0AAD3SEL6_NEPGR</name>
<sequence>MLSSFPMDHLAPLRIRSLDFRILFHVLEALGDPLTVTKNLALNTCAQNLSDTWRSSHPLLPSRVQLLSRACLIPNPPKHLGRQISSHSTNWVFVSPQVKFPLTLSRELHVPLGRVWVYIMYMRMACARL</sequence>
<accession>A0AAD3SEL6</accession>
<proteinExistence type="predicted"/>
<protein>
    <submittedName>
        <fullName evidence="1">Uncharacterized protein</fullName>
    </submittedName>
</protein>
<gene>
    <name evidence="1" type="ORF">Nepgr_011684</name>
</gene>
<evidence type="ECO:0000313" key="2">
    <source>
        <dbReference type="Proteomes" id="UP001279734"/>
    </source>
</evidence>
<reference evidence="1" key="1">
    <citation type="submission" date="2023-05" db="EMBL/GenBank/DDBJ databases">
        <title>Nepenthes gracilis genome sequencing.</title>
        <authorList>
            <person name="Fukushima K."/>
        </authorList>
    </citation>
    <scope>NUCLEOTIDE SEQUENCE</scope>
    <source>
        <strain evidence="1">SING2019-196</strain>
    </source>
</reference>
<evidence type="ECO:0000313" key="1">
    <source>
        <dbReference type="EMBL" id="GMH09843.1"/>
    </source>
</evidence>
<dbReference type="EMBL" id="BSYO01000009">
    <property type="protein sequence ID" value="GMH09843.1"/>
    <property type="molecule type" value="Genomic_DNA"/>
</dbReference>
<dbReference type="AlphaFoldDB" id="A0AAD3SEL6"/>
<dbReference type="Proteomes" id="UP001279734">
    <property type="component" value="Unassembled WGS sequence"/>
</dbReference>
<organism evidence="1 2">
    <name type="scientific">Nepenthes gracilis</name>
    <name type="common">Slender pitcher plant</name>
    <dbReference type="NCBI Taxonomy" id="150966"/>
    <lineage>
        <taxon>Eukaryota</taxon>
        <taxon>Viridiplantae</taxon>
        <taxon>Streptophyta</taxon>
        <taxon>Embryophyta</taxon>
        <taxon>Tracheophyta</taxon>
        <taxon>Spermatophyta</taxon>
        <taxon>Magnoliopsida</taxon>
        <taxon>eudicotyledons</taxon>
        <taxon>Gunneridae</taxon>
        <taxon>Pentapetalae</taxon>
        <taxon>Caryophyllales</taxon>
        <taxon>Nepenthaceae</taxon>
        <taxon>Nepenthes</taxon>
    </lineage>
</organism>
<keyword evidence="2" id="KW-1185">Reference proteome</keyword>